<accession>A0AAD1M4G2</accession>
<evidence type="ECO:0000313" key="1">
    <source>
        <dbReference type="EMBL" id="BBW99283.1"/>
    </source>
</evidence>
<proteinExistence type="predicted"/>
<reference evidence="1 2" key="1">
    <citation type="journal article" date="2019" name="Emerg. Microbes Infect.">
        <title>Comprehensive subspecies identification of 175 nontuberculous mycobacteria species based on 7547 genomic profiles.</title>
        <authorList>
            <person name="Matsumoto Y."/>
            <person name="Kinjo T."/>
            <person name="Motooka D."/>
            <person name="Nabeya D."/>
            <person name="Jung N."/>
            <person name="Uechi K."/>
            <person name="Horii T."/>
            <person name="Iida T."/>
            <person name="Fujita J."/>
            <person name="Nakamura S."/>
        </authorList>
    </citation>
    <scope>NUCLEOTIDE SEQUENCE [LARGE SCALE GENOMIC DNA]</scope>
    <source>
        <strain evidence="1 2">JCM 6375</strain>
    </source>
</reference>
<name>A0AAD1M4G2_9MYCO</name>
<dbReference type="AlphaFoldDB" id="A0AAD1M4G2"/>
<sequence length="315" mass="33370">MTRFAEQSRNPRLSPIVRRVGAPVRVAVCGRRGVGRATVADALAGAGIAVTADESEADVTALVIAETLKPEDRVAAGRSQLTLLNKADLMAFGAGGPMALAQRRAATIQASTGTPTVPMIGLLAVAELDDDLIAALRTLVAAPADLTSVDAFVDREHPLPAAVRQRLIDTLDRFGIAHAVLAIDGGADTAAVRALLRRLSLLDAVVAQLNAAAAPERYRRVRMAITELRTLATRFSDQQLAEFLVSDTTVLAVMGAAVDVVEADGMRVDRSDGPAAHRRRAVFWRRYGDGPVGAMHRGCAADICRGSLLLYGRQR</sequence>
<protein>
    <submittedName>
        <fullName evidence="1">Uncharacterized protein</fullName>
    </submittedName>
</protein>
<gene>
    <name evidence="1" type="ORF">MMOR_02200</name>
</gene>
<evidence type="ECO:0000313" key="2">
    <source>
        <dbReference type="Proteomes" id="UP000466681"/>
    </source>
</evidence>
<dbReference type="KEGG" id="mmor:MMOR_02200"/>
<dbReference type="EMBL" id="AP022560">
    <property type="protein sequence ID" value="BBW99283.1"/>
    <property type="molecule type" value="Genomic_DNA"/>
</dbReference>
<organism evidence="1 2">
    <name type="scientific">Mycolicibacterium moriokaense</name>
    <dbReference type="NCBI Taxonomy" id="39691"/>
    <lineage>
        <taxon>Bacteria</taxon>
        <taxon>Bacillati</taxon>
        <taxon>Actinomycetota</taxon>
        <taxon>Actinomycetes</taxon>
        <taxon>Mycobacteriales</taxon>
        <taxon>Mycobacteriaceae</taxon>
        <taxon>Mycolicibacterium</taxon>
    </lineage>
</organism>
<dbReference type="Proteomes" id="UP000466681">
    <property type="component" value="Chromosome"/>
</dbReference>
<keyword evidence="2" id="KW-1185">Reference proteome</keyword>